<dbReference type="PANTHER" id="PTHR13696">
    <property type="entry name" value="P-LOOP CONTAINING NUCLEOSIDE TRIPHOSPHATE HYDROLASE"/>
    <property type="match status" value="1"/>
</dbReference>
<organism evidence="2 3">
    <name type="scientific">Ornithinibacillus salinisoli</name>
    <dbReference type="NCBI Taxonomy" id="1848459"/>
    <lineage>
        <taxon>Bacteria</taxon>
        <taxon>Bacillati</taxon>
        <taxon>Bacillota</taxon>
        <taxon>Bacilli</taxon>
        <taxon>Bacillales</taxon>
        <taxon>Bacillaceae</taxon>
        <taxon>Ornithinibacillus</taxon>
    </lineage>
</organism>
<dbReference type="SUPFAM" id="SSF52540">
    <property type="entry name" value="P-loop containing nucleoside triphosphate hydrolases"/>
    <property type="match status" value="1"/>
</dbReference>
<gene>
    <name evidence="2" type="ORF">ACFSJF_17970</name>
</gene>
<dbReference type="InterPro" id="IPR027417">
    <property type="entry name" value="P-loop_NTPase"/>
</dbReference>
<feature type="domain" description="AAA" evidence="1">
    <location>
        <begin position="128"/>
        <end position="273"/>
    </location>
</feature>
<dbReference type="EMBL" id="JBHUHQ010000021">
    <property type="protein sequence ID" value="MFD2046165.1"/>
    <property type="molecule type" value="Genomic_DNA"/>
</dbReference>
<evidence type="ECO:0000259" key="1">
    <source>
        <dbReference type="Pfam" id="PF13614"/>
    </source>
</evidence>
<keyword evidence="3" id="KW-1185">Reference proteome</keyword>
<dbReference type="Pfam" id="PF13614">
    <property type="entry name" value="AAA_31"/>
    <property type="match status" value="1"/>
</dbReference>
<accession>A0ABW4W609</accession>
<dbReference type="Gene3D" id="3.40.50.300">
    <property type="entry name" value="P-loop containing nucleotide triphosphate hydrolases"/>
    <property type="match status" value="1"/>
</dbReference>
<reference evidence="3" key="1">
    <citation type="journal article" date="2019" name="Int. J. Syst. Evol. Microbiol.">
        <title>The Global Catalogue of Microorganisms (GCM) 10K type strain sequencing project: providing services to taxonomists for standard genome sequencing and annotation.</title>
        <authorList>
            <consortium name="The Broad Institute Genomics Platform"/>
            <consortium name="The Broad Institute Genome Sequencing Center for Infectious Disease"/>
            <person name="Wu L."/>
            <person name="Ma J."/>
        </authorList>
    </citation>
    <scope>NUCLEOTIDE SEQUENCE [LARGE SCALE GENOMIC DNA]</scope>
    <source>
        <strain evidence="3">R28</strain>
    </source>
</reference>
<comment type="caution">
    <text evidence="2">The sequence shown here is derived from an EMBL/GenBank/DDBJ whole genome shotgun (WGS) entry which is preliminary data.</text>
</comment>
<dbReference type="Gene3D" id="3.40.50.10850">
    <property type="entry name" value="Ntrc-like two-domain protein"/>
    <property type="match status" value="1"/>
</dbReference>
<evidence type="ECO:0000313" key="2">
    <source>
        <dbReference type="EMBL" id="MFD2046165.1"/>
    </source>
</evidence>
<dbReference type="PANTHER" id="PTHR13696:SF99">
    <property type="entry name" value="COBYRINIC ACID AC-DIAMIDE SYNTHASE"/>
    <property type="match status" value="1"/>
</dbReference>
<name>A0ABW4W609_9BACI</name>
<proteinExistence type="predicted"/>
<protein>
    <submittedName>
        <fullName evidence="2">AAA family ATPase</fullName>
    </submittedName>
</protein>
<dbReference type="InterPro" id="IPR025669">
    <property type="entry name" value="AAA_dom"/>
</dbReference>
<sequence length="376" mass="43035">MKKIRIVIADTNKEYLESLGAYMRTSSNSNQFIVTYFSNNEALQGYMDQGEIVDILLISPEMKLQELQNLEDMFVILLEDDVLASSGQSRPSVYRYQRLDQLVANILGLYYENNEEAGKLLDRTNQTTIISVYSPNGGTGKTTVAVNLCKQLALHESKVFYLNFETFNSTKLFLANEEGNPSLQIYYYVKTASNQLLSKIELLKKHDPYAMVDYFDIEINAEEMLELTKLDVKNLINGLLETGVYDYIVIDLDSTLHVRNRTAMNESDMIFWIVANDNVGILKTRSLLDEEEKLFGRENVIKDKMSMILNKFSGNLIGDFNEMDLTIDGYLPFIHSWMEQQSKTDLLGNDAFNQEVQSIIRRLIVTEREGMNNSGL</sequence>
<evidence type="ECO:0000313" key="3">
    <source>
        <dbReference type="Proteomes" id="UP001597383"/>
    </source>
</evidence>
<dbReference type="InterPro" id="IPR050678">
    <property type="entry name" value="DNA_Partitioning_ATPase"/>
</dbReference>
<dbReference type="Proteomes" id="UP001597383">
    <property type="component" value="Unassembled WGS sequence"/>
</dbReference>
<dbReference type="RefSeq" id="WP_377556887.1">
    <property type="nucleotide sequence ID" value="NZ_JBHUHQ010000021.1"/>
</dbReference>